<evidence type="ECO:0000256" key="6">
    <source>
        <dbReference type="PIRSR" id="PIRSR603437-50"/>
    </source>
</evidence>
<feature type="domain" description="Glycine cleavage system P-protein N-terminal" evidence="9">
    <location>
        <begin position="526"/>
        <end position="802"/>
    </location>
</feature>
<dbReference type="InParanoid" id="H2AP52"/>
<feature type="domain" description="Glycine dehydrogenase C-terminal" evidence="10">
    <location>
        <begin position="845"/>
        <end position="965"/>
    </location>
</feature>
<evidence type="ECO:0000259" key="9">
    <source>
        <dbReference type="Pfam" id="PF02347"/>
    </source>
</evidence>
<evidence type="ECO:0000313" key="11">
    <source>
        <dbReference type="EMBL" id="CCF56152.1"/>
    </source>
</evidence>
<feature type="domain" description="Glycine cleavage system P-protein N-terminal" evidence="9">
    <location>
        <begin position="68"/>
        <end position="510"/>
    </location>
</feature>
<dbReference type="GO" id="GO:0005739">
    <property type="term" value="C:mitochondrion"/>
    <property type="evidence" value="ECO:0007669"/>
    <property type="project" value="UniProtKB-SubCell"/>
</dbReference>
<reference evidence="11 12" key="1">
    <citation type="journal article" date="2011" name="Proc. Natl. Acad. Sci. U.S.A.">
        <title>Evolutionary erosion of yeast sex chromosomes by mating-type switching accidents.</title>
        <authorList>
            <person name="Gordon J.L."/>
            <person name="Armisen D."/>
            <person name="Proux-Wera E."/>
            <person name="Oheigeartaigh S.S."/>
            <person name="Byrne K.P."/>
            <person name="Wolfe K.H."/>
        </authorList>
    </citation>
    <scope>NUCLEOTIDE SEQUENCE [LARGE SCALE GENOMIC DNA]</scope>
    <source>
        <strain evidence="12">ATCC 22294 / BCRC 22015 / CBS 2517 / CECT 1963 / NBRC 1671 / NRRL Y-8276</strain>
    </source>
</reference>
<name>H2AP52_KAZAF</name>
<proteinExistence type="inferred from homology"/>
<keyword evidence="4 7" id="KW-0560">Oxidoreductase</keyword>
<dbReference type="NCBIfam" id="TIGR00461">
    <property type="entry name" value="gcvP"/>
    <property type="match status" value="1"/>
</dbReference>
<dbReference type="GO" id="GO:0019464">
    <property type="term" value="P:glycine decarboxylation via glycine cleavage system"/>
    <property type="evidence" value="ECO:0007669"/>
    <property type="project" value="EnsemblFungi"/>
</dbReference>
<dbReference type="GO" id="GO:0016594">
    <property type="term" value="F:glycine binding"/>
    <property type="evidence" value="ECO:0007669"/>
    <property type="project" value="TreeGrafter"/>
</dbReference>
<evidence type="ECO:0000256" key="5">
    <source>
        <dbReference type="ARBA" id="ARBA00049026"/>
    </source>
</evidence>
<evidence type="ECO:0000256" key="7">
    <source>
        <dbReference type="RuleBase" id="RU364056"/>
    </source>
</evidence>
<evidence type="ECO:0000256" key="3">
    <source>
        <dbReference type="ARBA" id="ARBA00022898"/>
    </source>
</evidence>
<feature type="modified residue" description="N6-(pyridoxal phosphate)lysine" evidence="6">
    <location>
        <position position="770"/>
    </location>
</feature>
<keyword evidence="7" id="KW-0809">Transit peptide</keyword>
<dbReference type="GO" id="GO:0005960">
    <property type="term" value="C:glycine cleavage complex"/>
    <property type="evidence" value="ECO:0007669"/>
    <property type="project" value="TreeGrafter"/>
</dbReference>
<keyword evidence="12" id="KW-1185">Reference proteome</keyword>
<dbReference type="SUPFAM" id="SSF53383">
    <property type="entry name" value="PLP-dependent transferases"/>
    <property type="match status" value="2"/>
</dbReference>
<dbReference type="EMBL" id="HE650821">
    <property type="protein sequence ID" value="CCF56152.1"/>
    <property type="molecule type" value="Genomic_DNA"/>
</dbReference>
<dbReference type="InterPro" id="IPR020581">
    <property type="entry name" value="GDC_P"/>
</dbReference>
<dbReference type="Pfam" id="PF02347">
    <property type="entry name" value="GDC-P"/>
    <property type="match status" value="2"/>
</dbReference>
<dbReference type="eggNOG" id="KOG2040">
    <property type="taxonomic scope" value="Eukaryota"/>
</dbReference>
<dbReference type="HOGENOM" id="CLU_004620_3_0_1"/>
<dbReference type="RefSeq" id="XP_003955287.1">
    <property type="nucleotide sequence ID" value="XM_003955238.1"/>
</dbReference>
<dbReference type="CDD" id="cd00613">
    <property type="entry name" value="GDC-P"/>
    <property type="match status" value="1"/>
</dbReference>
<dbReference type="OrthoDB" id="6537869at2759"/>
<comment type="similarity">
    <text evidence="2 7">Belongs to the GcvP family.</text>
</comment>
<gene>
    <name evidence="11" type="primary">KAFR0A07180</name>
    <name evidence="11" type="ORF">KAFR_0A07180</name>
</gene>
<comment type="cofactor">
    <cofactor evidence="1 6 7">
        <name>pyridoxal 5'-phosphate</name>
        <dbReference type="ChEBI" id="CHEBI:597326"/>
    </cofactor>
</comment>
<dbReference type="PANTHER" id="PTHR11773">
    <property type="entry name" value="GLYCINE DEHYDROGENASE, DECARBOXYLATING"/>
    <property type="match status" value="1"/>
</dbReference>
<dbReference type="InterPro" id="IPR003437">
    <property type="entry name" value="GcvP"/>
</dbReference>
<keyword evidence="8" id="KW-0175">Coiled coil</keyword>
<protein>
    <recommendedName>
        <fullName evidence="7">Glycine cleavage system P protein</fullName>
        <ecNumber evidence="7">1.4.4.2</ecNumber>
    </recommendedName>
</protein>
<evidence type="ECO:0000256" key="2">
    <source>
        <dbReference type="ARBA" id="ARBA00010756"/>
    </source>
</evidence>
<evidence type="ECO:0000256" key="8">
    <source>
        <dbReference type="SAM" id="Coils"/>
    </source>
</evidence>
<dbReference type="InterPro" id="IPR049316">
    <property type="entry name" value="GDC-P_C"/>
</dbReference>
<dbReference type="InterPro" id="IPR049315">
    <property type="entry name" value="GDC-P_N"/>
</dbReference>
<dbReference type="InterPro" id="IPR015424">
    <property type="entry name" value="PyrdxlP-dep_Trfase"/>
</dbReference>
<dbReference type="KEGG" id="kaf:KAFR_0A07180"/>
<dbReference type="Gene3D" id="3.90.1150.10">
    <property type="entry name" value="Aspartate Aminotransferase, domain 1"/>
    <property type="match status" value="2"/>
</dbReference>
<evidence type="ECO:0000256" key="4">
    <source>
        <dbReference type="ARBA" id="ARBA00023002"/>
    </source>
</evidence>
<dbReference type="Pfam" id="PF21478">
    <property type="entry name" value="GcvP2_C"/>
    <property type="match status" value="1"/>
</dbReference>
<organism evidence="11 12">
    <name type="scientific">Kazachstania africana (strain ATCC 22294 / BCRC 22015 / CBS 2517 / CECT 1963 / NBRC 1671 / NRRL Y-8276)</name>
    <name type="common">Yeast</name>
    <name type="synonym">Kluyveromyces africanus</name>
    <dbReference type="NCBI Taxonomy" id="1071382"/>
    <lineage>
        <taxon>Eukaryota</taxon>
        <taxon>Fungi</taxon>
        <taxon>Dikarya</taxon>
        <taxon>Ascomycota</taxon>
        <taxon>Saccharomycotina</taxon>
        <taxon>Saccharomycetes</taxon>
        <taxon>Saccharomycetales</taxon>
        <taxon>Saccharomycetaceae</taxon>
        <taxon>Kazachstania</taxon>
    </lineage>
</organism>
<dbReference type="FunFam" id="3.40.640.10:FF:000007">
    <property type="entry name" value="glycine dehydrogenase (Decarboxylating), mitochondrial"/>
    <property type="match status" value="1"/>
</dbReference>
<evidence type="ECO:0000259" key="10">
    <source>
        <dbReference type="Pfam" id="PF21478"/>
    </source>
</evidence>
<comment type="subcellular location">
    <subcellularLocation>
        <location evidence="7">Mitochondrion</location>
    </subcellularLocation>
</comment>
<dbReference type="GO" id="GO:0030170">
    <property type="term" value="F:pyridoxal phosphate binding"/>
    <property type="evidence" value="ECO:0007669"/>
    <property type="project" value="TreeGrafter"/>
</dbReference>
<accession>H2AP52</accession>
<comment type="function">
    <text evidence="7">The glycine cleavage system catalyzes the degradation of glycine.</text>
</comment>
<evidence type="ECO:0000256" key="1">
    <source>
        <dbReference type="ARBA" id="ARBA00001933"/>
    </source>
</evidence>
<dbReference type="InterPro" id="IPR015421">
    <property type="entry name" value="PyrdxlP-dep_Trfase_major"/>
</dbReference>
<dbReference type="EC" id="1.4.4.2" evidence="7"/>
<dbReference type="AlphaFoldDB" id="H2AP52"/>
<dbReference type="FunCoup" id="H2AP52">
    <property type="interactions" value="769"/>
</dbReference>
<dbReference type="GO" id="GO:0004375">
    <property type="term" value="F:glycine dehydrogenase (decarboxylating) activity"/>
    <property type="evidence" value="ECO:0007669"/>
    <property type="project" value="UniProtKB-UniRule"/>
</dbReference>
<dbReference type="Proteomes" id="UP000005220">
    <property type="component" value="Chromosome 1"/>
</dbReference>
<feature type="coiled-coil region" evidence="8">
    <location>
        <begin position="687"/>
        <end position="714"/>
    </location>
</feature>
<dbReference type="GeneID" id="13886517"/>
<evidence type="ECO:0000313" key="12">
    <source>
        <dbReference type="Proteomes" id="UP000005220"/>
    </source>
</evidence>
<dbReference type="Gene3D" id="3.40.640.10">
    <property type="entry name" value="Type I PLP-dependent aspartate aminotransferase-like (Major domain)"/>
    <property type="match status" value="2"/>
</dbReference>
<dbReference type="FunFam" id="3.40.640.10:FF:000005">
    <property type="entry name" value="Glycine dehydrogenase (decarboxylating), mitochondrial"/>
    <property type="match status" value="1"/>
</dbReference>
<keyword evidence="3 6" id="KW-0663">Pyridoxal phosphate</keyword>
<comment type="subunit">
    <text evidence="7">The glycine cleavage system is composed of four proteins: P, T, L and H.</text>
</comment>
<sequence>MPVSNRVYWASLGKAIDSIPWCLYRKSPIGTNNNIIRFSSTNISSQKFGELYENQKSDLDRPLDTFLRRHIGPSKWDIKVMLKTLGYDDLETFIESLVPRNVLERKPLHLRAPAKGYTEQEMLKHLQSIADKNNYKARNFIGKGYYGTFLPPVIQRNLLENPGWYTSYTPYQAEISQGRLESLLNFQTVVSELTGLPIANSSLLDEGTAAAEAMLLSFNASRKKKLNYVIDSNLHLQTKSVLYTKAQPLAINIIEVDASNEESILSALDDTGTFGSMIQYPGTDGSILPINTLSKVSEKLHSKNLLLSVASDLMALTLLKPPSAFGADIVFGSSQRFGVPMGFGGPHAAFFAVVDKLNRKIPGRIVGVSKDRLGNVAYRLALQTREQHIKRDKATSNICTAQALSANIASNYCIYHGPQGLKGISQRIYGFTSILAKSIITGKCKHTLLNKNWFDTLTVKLSSDTNSRKFLDEALTKYSINLFAVNENIVSLSLDETVTKSDVISLLKLFLDEESVPDFNVLPEFPSEIRRNDAYLNQSVFNKYHSETAMLRYLHYLQNRDLSLANSMIPLGSCTMKLNSVVEMLPITWPQFANIHPFQPVNQVSGYIELTKSLSLDLAEITGLDAVSLQPNSGAQGEYTGLRVIRSYLNEKGEGARNVCLIPISAHGTNPASAAMCGMKIVPIKCLQNGMLDIEDLKVQAEKYKDKLAAFMITYPSTYGLYEPVIKDAIDIVHSKGGLVYLDGANMNAQLGLTSPGYLGADVCHLNLHKTFAIPHGGGGPGVGAICVRGELVKYLPSNIVTNRTVSRASQVTSVSSAEFGNALVLPISYSFIKMLGSEGLPFTSVIAMLNANYLRKKLEPHYKILFLESNSDIGGCAHEFIIDLRGYKSYDLEATDIAKRLQDYGFHSPTLAFPVPGTLMVEPTESENLQELDRFIDSMISIKQEIDAYIGGVSVGNVLKQAPHSLEDLICSEDWETRGYSRESAAYPLPFLKKNKFWPAVARIDDVYGDMNLMCTCPAVEDFEEHTE</sequence>
<dbReference type="PANTHER" id="PTHR11773:SF1">
    <property type="entry name" value="GLYCINE DEHYDROGENASE (DECARBOXYLATING), MITOCHONDRIAL"/>
    <property type="match status" value="1"/>
</dbReference>
<dbReference type="STRING" id="1071382.H2AP52"/>
<keyword evidence="7" id="KW-0496">Mitochondrion</keyword>
<dbReference type="GO" id="GO:0006730">
    <property type="term" value="P:one-carbon metabolic process"/>
    <property type="evidence" value="ECO:0007669"/>
    <property type="project" value="EnsemblFungi"/>
</dbReference>
<comment type="catalytic activity">
    <reaction evidence="5 7">
        <text>N(6)-[(R)-lipoyl]-L-lysyl-[glycine-cleavage complex H protein] + glycine + H(+) = N(6)-[(R)-S(8)-aminomethyldihydrolipoyl]-L-lysyl-[glycine-cleavage complex H protein] + CO2</text>
        <dbReference type="Rhea" id="RHEA:24304"/>
        <dbReference type="Rhea" id="RHEA-COMP:10494"/>
        <dbReference type="Rhea" id="RHEA-COMP:10495"/>
        <dbReference type="ChEBI" id="CHEBI:15378"/>
        <dbReference type="ChEBI" id="CHEBI:16526"/>
        <dbReference type="ChEBI" id="CHEBI:57305"/>
        <dbReference type="ChEBI" id="CHEBI:83099"/>
        <dbReference type="ChEBI" id="CHEBI:83143"/>
        <dbReference type="EC" id="1.4.4.2"/>
    </reaction>
</comment>
<dbReference type="InterPro" id="IPR015422">
    <property type="entry name" value="PyrdxlP-dep_Trfase_small"/>
</dbReference>